<sequence>MLCRSPVHLVTIADADLGIVQNQCGAARLLQAFLQRALSSTIGQGDLAAMQWGKPLRKKAGADPRQALQK</sequence>
<comment type="caution">
    <text evidence="1">The sequence shown here is derived from an EMBL/GenBank/DDBJ whole genome shotgun (WGS) entry which is preliminary data.</text>
</comment>
<evidence type="ECO:0000313" key="2">
    <source>
        <dbReference type="Proteomes" id="UP001441944"/>
    </source>
</evidence>
<name>A0ABQ0AQR9_9RHOB</name>
<accession>A0ABQ0AQR9</accession>
<gene>
    <name evidence="1" type="ORF">NBRC116598_36620</name>
</gene>
<reference evidence="1 2" key="1">
    <citation type="submission" date="2024-04" db="EMBL/GenBank/DDBJ databases">
        <title>Draft genome sequence of Pseudophaeobacter arcticus NBRC 116598.</title>
        <authorList>
            <person name="Miyakawa T."/>
            <person name="Kusuya Y."/>
            <person name="Miura T."/>
        </authorList>
    </citation>
    <scope>NUCLEOTIDE SEQUENCE [LARGE SCALE GENOMIC DNA]</scope>
    <source>
        <strain evidence="1 2">SU-CL00105</strain>
    </source>
</reference>
<dbReference type="EMBL" id="BAABWU010000019">
    <property type="protein sequence ID" value="GAA6198217.1"/>
    <property type="molecule type" value="Genomic_DNA"/>
</dbReference>
<keyword evidence="2" id="KW-1185">Reference proteome</keyword>
<protein>
    <recommendedName>
        <fullName evidence="3">Transposase</fullName>
    </recommendedName>
</protein>
<proteinExistence type="predicted"/>
<evidence type="ECO:0008006" key="3">
    <source>
        <dbReference type="Google" id="ProtNLM"/>
    </source>
</evidence>
<organism evidence="1 2">
    <name type="scientific">Pseudophaeobacter arcticus</name>
    <dbReference type="NCBI Taxonomy" id="385492"/>
    <lineage>
        <taxon>Bacteria</taxon>
        <taxon>Pseudomonadati</taxon>
        <taxon>Pseudomonadota</taxon>
        <taxon>Alphaproteobacteria</taxon>
        <taxon>Rhodobacterales</taxon>
        <taxon>Paracoccaceae</taxon>
        <taxon>Pseudophaeobacter</taxon>
    </lineage>
</organism>
<dbReference type="Proteomes" id="UP001441944">
    <property type="component" value="Unassembled WGS sequence"/>
</dbReference>
<evidence type="ECO:0000313" key="1">
    <source>
        <dbReference type="EMBL" id="GAA6198217.1"/>
    </source>
</evidence>